<evidence type="ECO:0000256" key="6">
    <source>
        <dbReference type="PROSITE-ProRule" id="PRU01240"/>
    </source>
</evidence>
<dbReference type="PROSITE" id="PS00138">
    <property type="entry name" value="SUBTILASE_SER"/>
    <property type="match status" value="1"/>
</dbReference>
<evidence type="ECO:0000256" key="1">
    <source>
        <dbReference type="ARBA" id="ARBA00011073"/>
    </source>
</evidence>
<dbReference type="PANTHER" id="PTHR43806:SF66">
    <property type="entry name" value="SERIN ENDOPEPTIDASE"/>
    <property type="match status" value="1"/>
</dbReference>
<evidence type="ECO:0000313" key="12">
    <source>
        <dbReference type="EMBL" id="KAH7061573.1"/>
    </source>
</evidence>
<reference evidence="12 13" key="1">
    <citation type="journal article" date="2021" name="Nat. Commun.">
        <title>Genetic determinants of endophytism in the Arabidopsis root mycobiome.</title>
        <authorList>
            <person name="Mesny F."/>
            <person name="Miyauchi S."/>
            <person name="Thiergart T."/>
            <person name="Pickel B."/>
            <person name="Atanasova L."/>
            <person name="Karlsson M."/>
            <person name="Huettel B."/>
            <person name="Barry K.W."/>
            <person name="Haridas S."/>
            <person name="Chen C."/>
            <person name="Bauer D."/>
            <person name="Andreopoulos W."/>
            <person name="Pangilinan J."/>
            <person name="LaButti K."/>
            <person name="Riley R."/>
            <person name="Lipzen A."/>
            <person name="Clum A."/>
            <person name="Drula E."/>
            <person name="Henrissat B."/>
            <person name="Kohler A."/>
            <person name="Grigoriev I.V."/>
            <person name="Martin F.M."/>
            <person name="Hacquard S."/>
        </authorList>
    </citation>
    <scope>NUCLEOTIDE SEQUENCE [LARGE SCALE GENOMIC DNA]</scope>
    <source>
        <strain evidence="12 13">MPI-SDFR-AT-0080</strain>
    </source>
</reference>
<keyword evidence="4 6" id="KW-0378">Hydrolase</keyword>
<proteinExistence type="inferred from homology"/>
<feature type="region of interest" description="Disordered" evidence="8">
    <location>
        <begin position="237"/>
        <end position="257"/>
    </location>
</feature>
<keyword evidence="3 9" id="KW-0732">Signal</keyword>
<dbReference type="Pfam" id="PF06280">
    <property type="entry name" value="fn3_5"/>
    <property type="match status" value="1"/>
</dbReference>
<feature type="active site" description="Charge relay system" evidence="6">
    <location>
        <position position="258"/>
    </location>
</feature>
<evidence type="ECO:0000256" key="3">
    <source>
        <dbReference type="ARBA" id="ARBA00022729"/>
    </source>
</evidence>
<dbReference type="PROSITE" id="PS51892">
    <property type="entry name" value="SUBTILASE"/>
    <property type="match status" value="1"/>
</dbReference>
<feature type="active site" description="Charge relay system" evidence="6">
    <location>
        <position position="598"/>
    </location>
</feature>
<dbReference type="EMBL" id="JAGTJR010000004">
    <property type="protein sequence ID" value="KAH7061573.1"/>
    <property type="molecule type" value="Genomic_DNA"/>
</dbReference>
<dbReference type="Gene3D" id="3.40.50.200">
    <property type="entry name" value="Peptidase S8/S53 domain"/>
    <property type="match status" value="2"/>
</dbReference>
<dbReference type="InterPro" id="IPR050131">
    <property type="entry name" value="Peptidase_S8_subtilisin-like"/>
</dbReference>
<dbReference type="InterPro" id="IPR034187">
    <property type="entry name" value="Peptidases_S8_5"/>
</dbReference>
<keyword evidence="5 6" id="KW-0720">Serine protease</keyword>
<dbReference type="PRINTS" id="PR00723">
    <property type="entry name" value="SUBTILISIN"/>
</dbReference>
<feature type="chain" id="PRO_5045436269" evidence="9">
    <location>
        <begin position="35"/>
        <end position="966"/>
    </location>
</feature>
<dbReference type="PANTHER" id="PTHR43806">
    <property type="entry name" value="PEPTIDASE S8"/>
    <property type="match status" value="1"/>
</dbReference>
<protein>
    <submittedName>
        <fullName evidence="12">Peptidase S8/S53 domain-containing protein</fullName>
    </submittedName>
</protein>
<evidence type="ECO:0000256" key="5">
    <source>
        <dbReference type="ARBA" id="ARBA00022825"/>
    </source>
</evidence>
<evidence type="ECO:0000313" key="13">
    <source>
        <dbReference type="Proteomes" id="UP000774617"/>
    </source>
</evidence>
<dbReference type="InterPro" id="IPR010435">
    <property type="entry name" value="C5a/SBT2-like_Fn3"/>
</dbReference>
<dbReference type="SUPFAM" id="SSF52743">
    <property type="entry name" value="Subtilisin-like"/>
    <property type="match status" value="1"/>
</dbReference>
<evidence type="ECO:0000256" key="7">
    <source>
        <dbReference type="RuleBase" id="RU003355"/>
    </source>
</evidence>
<keyword evidence="2 6" id="KW-0645">Protease</keyword>
<comment type="caution">
    <text evidence="12">The sequence shown here is derived from an EMBL/GenBank/DDBJ whole genome shotgun (WGS) entry which is preliminary data.</text>
</comment>
<dbReference type="PROSITE" id="PS00136">
    <property type="entry name" value="SUBTILASE_ASP"/>
    <property type="match status" value="1"/>
</dbReference>
<evidence type="ECO:0000259" key="10">
    <source>
        <dbReference type="Pfam" id="PF00082"/>
    </source>
</evidence>
<feature type="active site" description="Charge relay system" evidence="6">
    <location>
        <position position="206"/>
    </location>
</feature>
<feature type="domain" description="C5a peptidase/Subtilisin-like protease SBT2-like Fn3-like" evidence="11">
    <location>
        <begin position="676"/>
        <end position="795"/>
    </location>
</feature>
<feature type="domain" description="Peptidase S8/S53" evidence="10">
    <location>
        <begin position="197"/>
        <end position="653"/>
    </location>
</feature>
<dbReference type="InterPro" id="IPR015500">
    <property type="entry name" value="Peptidase_S8_subtilisin-rel"/>
</dbReference>
<evidence type="ECO:0000256" key="2">
    <source>
        <dbReference type="ARBA" id="ARBA00022670"/>
    </source>
</evidence>
<dbReference type="Proteomes" id="UP000774617">
    <property type="component" value="Unassembled WGS sequence"/>
</dbReference>
<dbReference type="Pfam" id="PF00082">
    <property type="entry name" value="Peptidase_S8"/>
    <property type="match status" value="1"/>
</dbReference>
<evidence type="ECO:0000256" key="4">
    <source>
        <dbReference type="ARBA" id="ARBA00022801"/>
    </source>
</evidence>
<accession>A0ABQ8GP85</accession>
<feature type="signal peptide" evidence="9">
    <location>
        <begin position="1"/>
        <end position="34"/>
    </location>
</feature>
<gene>
    <name evidence="12" type="ORF">B0J12DRAFT_648392</name>
</gene>
<evidence type="ECO:0000256" key="8">
    <source>
        <dbReference type="SAM" id="MobiDB-lite"/>
    </source>
</evidence>
<evidence type="ECO:0000256" key="9">
    <source>
        <dbReference type="SAM" id="SignalP"/>
    </source>
</evidence>
<dbReference type="InterPro" id="IPR036852">
    <property type="entry name" value="Peptidase_S8/S53_dom_sf"/>
</dbReference>
<organism evidence="12 13">
    <name type="scientific">Macrophomina phaseolina</name>
    <dbReference type="NCBI Taxonomy" id="35725"/>
    <lineage>
        <taxon>Eukaryota</taxon>
        <taxon>Fungi</taxon>
        <taxon>Dikarya</taxon>
        <taxon>Ascomycota</taxon>
        <taxon>Pezizomycotina</taxon>
        <taxon>Dothideomycetes</taxon>
        <taxon>Dothideomycetes incertae sedis</taxon>
        <taxon>Botryosphaeriales</taxon>
        <taxon>Botryosphaeriaceae</taxon>
        <taxon>Macrophomina</taxon>
    </lineage>
</organism>
<dbReference type="InterPro" id="IPR000209">
    <property type="entry name" value="Peptidase_S8/S53_dom"/>
</dbReference>
<keyword evidence="13" id="KW-1185">Reference proteome</keyword>
<evidence type="ECO:0000259" key="11">
    <source>
        <dbReference type="Pfam" id="PF06280"/>
    </source>
</evidence>
<sequence>MLYISFRRSCRVASVNMRWAPALLLPAFFGSSAASYSGEANTPPQTLKAYGQGLIVELADALNNEAQVAAVVQQQVNSATTGGLGPIQITKRLDFSSTIFSGASYAVTSLDGPADDDAFRTALEDLPQVKAVYPIRSHFLTATERRDAAYQWSADAAGEQLWARQEPQPPPQDSLDTISSVHLMTGVDKLHAENITGKGVRVAILDTGVDYLNPALGRGFGSGFKVVGGADLVGDLYNGSSNRPPQPDPDPFSDCSDHGTHVAGIVGANPYRYNMTGVAPDAQLEMYRVFGCSGGATTDVGVNASLQAFNSGADIISASIGSTGGWSDDAWAVVAERINANGRVYVISAGNGGNEDGTFAPNALGGGPNTLMIGSVDNTDQPALLKNATYRIENQPAVDFQFSPGFPVNFTANLELYALSFEDEAAADACVGLPASTPDLTNRLVLVRRLGTRCRTSVAVANVQRAGGRYILLYQASDDNPLYPLSFLTYNGEEFEYRREEDGPLLQGIGMVGNKAAKVWIDNLKNGTRVTVTLPTTVDNKELSYQFNNQTGGRMSRYSSWGPTYEAQSGVGLSAPGGSILSTLSRKVGSYGVFSGTSMAAPYIAGVAALIKSANPGITAQEIRSRLVTTARPMKFNDNSTTDYDYLAPVFQQGGGLVDAYLAVKGTTTLNATILNLNDTSFFNNPQYFTITNNGPDSLNYNLSHIGAGTIYALPEADPDENEPIPFNDERFVDALSKAYATANISPSTVSIAAGDSATITVNFDFPDLDRRRIPLVSGYIACNASDGTSVTLPYNGIASALRNAVVLDPNLDGNYLIAVRNRTLNETGYLEPAPPGSGSVLTVPKVTNTSLLDDVVLPGVQFVLAMGSPRVDFDVLRAEDSNNLGRAIVLSPSPLYVSSYERERAFIRLFYGMLANMTYVPEGEYKFLVRALRITGDPDNLDDYDSFTTDSFFLRYSDETPGEGQ</sequence>
<comment type="similarity">
    <text evidence="1 6 7">Belongs to the peptidase S8 family.</text>
</comment>
<dbReference type="InterPro" id="IPR023828">
    <property type="entry name" value="Peptidase_S8_Ser-AS"/>
</dbReference>
<dbReference type="InterPro" id="IPR022398">
    <property type="entry name" value="Peptidase_S8_His-AS"/>
</dbReference>
<dbReference type="InterPro" id="IPR023827">
    <property type="entry name" value="Peptidase_S8_Asp-AS"/>
</dbReference>
<dbReference type="PROSITE" id="PS00137">
    <property type="entry name" value="SUBTILASE_HIS"/>
    <property type="match status" value="1"/>
</dbReference>
<dbReference type="CDD" id="cd07489">
    <property type="entry name" value="Peptidases_S8_5"/>
    <property type="match status" value="1"/>
</dbReference>
<name>A0ABQ8GP85_9PEZI</name>